<keyword evidence="2" id="KW-0812">Transmembrane</keyword>
<feature type="region of interest" description="Disordered" evidence="1">
    <location>
        <begin position="85"/>
        <end position="120"/>
    </location>
</feature>
<dbReference type="EMBL" id="JNBY01000089">
    <property type="protein sequence ID" value="KDN84749.1"/>
    <property type="molecule type" value="Genomic_DNA"/>
</dbReference>
<dbReference type="OrthoDB" id="3874183at2"/>
<feature type="transmembrane region" description="Helical" evidence="2">
    <location>
        <begin position="59"/>
        <end position="82"/>
    </location>
</feature>
<evidence type="ECO:0000256" key="1">
    <source>
        <dbReference type="SAM" id="MobiDB-lite"/>
    </source>
</evidence>
<keyword evidence="2" id="KW-0472">Membrane</keyword>
<feature type="compositionally biased region" description="Low complexity" evidence="1">
    <location>
        <begin position="91"/>
        <end position="118"/>
    </location>
</feature>
<feature type="compositionally biased region" description="Low complexity" evidence="1">
    <location>
        <begin position="1"/>
        <end position="28"/>
    </location>
</feature>
<protein>
    <submittedName>
        <fullName evidence="3">Uncharacterized protein</fullName>
    </submittedName>
</protein>
<reference evidence="3 4" key="1">
    <citation type="submission" date="2014-05" db="EMBL/GenBank/DDBJ databases">
        <title>Draft Genome Sequence of Kitasatospora cheerisanensis KCTC 2395.</title>
        <authorList>
            <person name="Nam D.H."/>
        </authorList>
    </citation>
    <scope>NUCLEOTIDE SEQUENCE [LARGE SCALE GENOMIC DNA]</scope>
    <source>
        <strain evidence="3 4">KCTC 2395</strain>
    </source>
</reference>
<keyword evidence="2" id="KW-1133">Transmembrane helix</keyword>
<accession>A0A066YXQ3</accession>
<dbReference type="Proteomes" id="UP000027178">
    <property type="component" value="Unassembled WGS sequence"/>
</dbReference>
<feature type="region of interest" description="Disordered" evidence="1">
    <location>
        <begin position="1"/>
        <end position="42"/>
    </location>
</feature>
<gene>
    <name evidence="3" type="ORF">KCH_32760</name>
</gene>
<dbReference type="RefSeq" id="WP_157032065.1">
    <property type="nucleotide sequence ID" value="NZ_KK853997.1"/>
</dbReference>
<proteinExistence type="predicted"/>
<evidence type="ECO:0000313" key="3">
    <source>
        <dbReference type="EMBL" id="KDN84749.1"/>
    </source>
</evidence>
<sequence>MPGQPPAQGAPQFPQQPQPWQQQQTQYPYPGPPPVQQSFEPDWQQLADQREAQVRRKRLMTGLGIGVGVVVLGAGAAAVAVLSQKDTPDNKPVASQSASAPASPTGSAKPSGSASPGKQLPPAITAEALFADQSLNIGGHNYVRKSTTTDNPCWRATGAGLGDVLTNANCSQLMRGTYFSGNTAVTVGVAVFKSEADAKKVGSGMKGQIQPLFGKDNVGEFCRNVACSLTNRVEGRYVVFTVAGPISGSAGDQDPLAQSAGKELDGYFDQLLTKGA</sequence>
<name>A0A066YXQ3_9ACTN</name>
<dbReference type="AlphaFoldDB" id="A0A066YXQ3"/>
<comment type="caution">
    <text evidence="3">The sequence shown here is derived from an EMBL/GenBank/DDBJ whole genome shotgun (WGS) entry which is preliminary data.</text>
</comment>
<organism evidence="3 4">
    <name type="scientific">Kitasatospora cheerisanensis KCTC 2395</name>
    <dbReference type="NCBI Taxonomy" id="1348663"/>
    <lineage>
        <taxon>Bacteria</taxon>
        <taxon>Bacillati</taxon>
        <taxon>Actinomycetota</taxon>
        <taxon>Actinomycetes</taxon>
        <taxon>Kitasatosporales</taxon>
        <taxon>Streptomycetaceae</taxon>
        <taxon>Kitasatospora</taxon>
    </lineage>
</organism>
<evidence type="ECO:0000313" key="4">
    <source>
        <dbReference type="Proteomes" id="UP000027178"/>
    </source>
</evidence>
<dbReference type="HOGENOM" id="CLU_1007538_0_0_11"/>
<evidence type="ECO:0000256" key="2">
    <source>
        <dbReference type="SAM" id="Phobius"/>
    </source>
</evidence>
<dbReference type="PATRIC" id="fig|1348663.4.peg.3150"/>
<keyword evidence="4" id="KW-1185">Reference proteome</keyword>
<dbReference type="eggNOG" id="ENOG5033WXY">
    <property type="taxonomic scope" value="Bacteria"/>
</dbReference>